<evidence type="ECO:0000313" key="1">
    <source>
        <dbReference type="EMBL" id="SUG44845.1"/>
    </source>
</evidence>
<dbReference type="Proteomes" id="UP000254741">
    <property type="component" value="Unassembled WGS sequence"/>
</dbReference>
<dbReference type="EMBL" id="UGXG01000001">
    <property type="protein sequence ID" value="SUG44845.1"/>
    <property type="molecule type" value="Genomic_DNA"/>
</dbReference>
<name>A0A379T5L7_SALER</name>
<gene>
    <name evidence="1" type="ORF">NCTC8297_00001</name>
</gene>
<accession>A0A379T5L7</accession>
<organism evidence="1 2">
    <name type="scientific">Salmonella enterica subsp. arizonae</name>
    <dbReference type="NCBI Taxonomy" id="59203"/>
    <lineage>
        <taxon>Bacteria</taxon>
        <taxon>Pseudomonadati</taxon>
        <taxon>Pseudomonadota</taxon>
        <taxon>Gammaproteobacteria</taxon>
        <taxon>Enterobacterales</taxon>
        <taxon>Enterobacteriaceae</taxon>
        <taxon>Salmonella</taxon>
    </lineage>
</organism>
<dbReference type="AlphaFoldDB" id="A0A379T5L7"/>
<proteinExistence type="predicted"/>
<evidence type="ECO:0000313" key="2">
    <source>
        <dbReference type="Proteomes" id="UP000254741"/>
    </source>
</evidence>
<sequence length="178" mass="19594">MIRPARSVITTSQCHCDTRRNNCHHSRLPDLRSGATLTISATRTCGHSRHWRVSVTLSSRRRKRCSRSVINRPALTKDGRPHSNSTVLPGRIPFSRSLCKSGYRAEPACLSNTTNPASKMAMMIIPATIHISSLNQSPPSVFSSSMSFSGTFTPHSRSVRSICSCTCWRIPRPSATAS</sequence>
<protein>
    <submittedName>
        <fullName evidence="1">Uncharacterized protein</fullName>
    </submittedName>
</protein>
<reference evidence="1 2" key="1">
    <citation type="submission" date="2018-06" db="EMBL/GenBank/DDBJ databases">
        <authorList>
            <consortium name="Pathogen Informatics"/>
            <person name="Doyle S."/>
        </authorList>
    </citation>
    <scope>NUCLEOTIDE SEQUENCE [LARGE SCALE GENOMIC DNA]</scope>
    <source>
        <strain evidence="1 2">NCTC8297</strain>
    </source>
</reference>